<dbReference type="PROSITE" id="PS50234">
    <property type="entry name" value="VWFA"/>
    <property type="match status" value="1"/>
</dbReference>
<evidence type="ECO:0000313" key="3">
    <source>
        <dbReference type="EMBL" id="NMH80941.1"/>
    </source>
</evidence>
<organism evidence="3 4">
    <name type="scientific">Pseudonocardia xinjiangensis</name>
    <dbReference type="NCBI Taxonomy" id="75289"/>
    <lineage>
        <taxon>Bacteria</taxon>
        <taxon>Bacillati</taxon>
        <taxon>Actinomycetota</taxon>
        <taxon>Actinomycetes</taxon>
        <taxon>Pseudonocardiales</taxon>
        <taxon>Pseudonocardiaceae</taxon>
        <taxon>Pseudonocardia</taxon>
    </lineage>
</organism>
<protein>
    <submittedName>
        <fullName evidence="3">VWA domain-containing protein</fullName>
    </submittedName>
</protein>
<evidence type="ECO:0000313" key="4">
    <source>
        <dbReference type="Proteomes" id="UP001296706"/>
    </source>
</evidence>
<comment type="caution">
    <text evidence="3">The sequence shown here is derived from an EMBL/GenBank/DDBJ whole genome shotgun (WGS) entry which is preliminary data.</text>
</comment>
<dbReference type="CDD" id="cd00198">
    <property type="entry name" value="vWFA"/>
    <property type="match status" value="1"/>
</dbReference>
<dbReference type="EMBL" id="JAAXKY010000122">
    <property type="protein sequence ID" value="NMH80941.1"/>
    <property type="molecule type" value="Genomic_DNA"/>
</dbReference>
<dbReference type="Proteomes" id="UP001296706">
    <property type="component" value="Unassembled WGS sequence"/>
</dbReference>
<dbReference type="SMART" id="SM00327">
    <property type="entry name" value="VWA"/>
    <property type="match status" value="1"/>
</dbReference>
<dbReference type="SUPFAM" id="SSF53300">
    <property type="entry name" value="vWA-like"/>
    <property type="match status" value="1"/>
</dbReference>
<feature type="transmembrane region" description="Helical" evidence="1">
    <location>
        <begin position="27"/>
        <end position="48"/>
    </location>
</feature>
<dbReference type="Gene3D" id="3.40.50.410">
    <property type="entry name" value="von Willebrand factor, type A domain"/>
    <property type="match status" value="1"/>
</dbReference>
<dbReference type="SUPFAM" id="SSF53850">
    <property type="entry name" value="Periplasmic binding protein-like II"/>
    <property type="match status" value="1"/>
</dbReference>
<keyword evidence="1" id="KW-0812">Transmembrane</keyword>
<keyword evidence="1" id="KW-1133">Transmembrane helix</keyword>
<sequence length="631" mass="65708">MGFVLAVLGIVLVAITPNPPETAQHWIQIVAGASLTAFLTTYAGWHEVARLRLQGRPTLLLRWLQRRRVAVGVAVGLAVALALGVPPAWDLARGVSMGIAGCAPVTQLRMVADPETVTTARGLADSYEQWTATDNHHCPTVDVYVYSGAGDEIRERVAKGTGWLDESTALRDIGPQPDVWLAATSHELADLPQPTAQGSAIAEVTPVAVSPVVLAVPDAVAAREKYEHSRWADLYRRLTDEDVDVVRADPDSTQLGLLATALLYGVPGQDGAASPQQLPPAEVEHRIAAALDRGGFPLTDTPGLLCRHRTLGAQAAVIASEQQIVRFNLGEPLGSSCLSGTDRPGRLTALYPTDTRALDHQFVRLAWSDPPQEQAAARFGAWLRSDPGREAIVGTGLRPVGPYTVGPTLTTVGIDPGAVPATEPIPPGQWGRTAAAHDVAQRRGRVLFALDTSGSMATEAPEGRRADFAVAAVLAALGGMGPGDEFGLWFFPDAPGTGHVEAVPLGSSGPDRLAAARQALAGVRPAGNTPLFRTMTDGAAALGPADPGRVDAVVVLTDGEDTSSGLTADAVSASLAGSGVRLVVVTIGEIRCSDPGLVAITTATAGECRDADLSNLSTVLRTAIAGLWGGR</sequence>
<accession>A0ABX1RKM4</accession>
<dbReference type="RefSeq" id="WP_169398987.1">
    <property type="nucleotide sequence ID" value="NZ_BAAAJH010000049.1"/>
</dbReference>
<dbReference type="InterPro" id="IPR002035">
    <property type="entry name" value="VWF_A"/>
</dbReference>
<reference evidence="3 4" key="1">
    <citation type="submission" date="2020-04" db="EMBL/GenBank/DDBJ databases">
        <authorList>
            <person name="Klaysubun C."/>
            <person name="Duangmal K."/>
            <person name="Lipun K."/>
        </authorList>
    </citation>
    <scope>NUCLEOTIDE SEQUENCE [LARGE SCALE GENOMIC DNA]</scope>
    <source>
        <strain evidence="3 4">JCM 11839</strain>
    </source>
</reference>
<feature type="domain" description="VWFA" evidence="2">
    <location>
        <begin position="445"/>
        <end position="627"/>
    </location>
</feature>
<name>A0ABX1RKM4_9PSEU</name>
<evidence type="ECO:0000259" key="2">
    <source>
        <dbReference type="PROSITE" id="PS50234"/>
    </source>
</evidence>
<proteinExistence type="predicted"/>
<feature type="transmembrane region" description="Helical" evidence="1">
    <location>
        <begin position="69"/>
        <end position="89"/>
    </location>
</feature>
<gene>
    <name evidence="3" type="ORF">HF577_28095</name>
</gene>
<evidence type="ECO:0000256" key="1">
    <source>
        <dbReference type="SAM" id="Phobius"/>
    </source>
</evidence>
<dbReference type="InterPro" id="IPR036465">
    <property type="entry name" value="vWFA_dom_sf"/>
</dbReference>
<keyword evidence="4" id="KW-1185">Reference proteome</keyword>
<keyword evidence="1" id="KW-0472">Membrane</keyword>
<dbReference type="Pfam" id="PF13531">
    <property type="entry name" value="SBP_bac_11"/>
    <property type="match status" value="1"/>
</dbReference>